<dbReference type="SUPFAM" id="SSF48452">
    <property type="entry name" value="TPR-like"/>
    <property type="match status" value="1"/>
</dbReference>
<dbReference type="RefSeq" id="WP_047194754.1">
    <property type="nucleotide sequence ID" value="NZ_CP011371.1"/>
</dbReference>
<keyword evidence="1" id="KW-0677">Repeat</keyword>
<dbReference type="PATRIC" id="fig|413882.6.peg.2436"/>
<dbReference type="Pfam" id="PF13432">
    <property type="entry name" value="TPR_16"/>
    <property type="match status" value="1"/>
</dbReference>
<dbReference type="OrthoDB" id="8561366at2"/>
<accession>A0A0G3BHV4</accession>
<dbReference type="KEGG" id="pbh:AAW51_2328"/>
<sequence>MPLTPGAPADRTGVLAHRLLKYRALLCLAFGASSAARRAFDRMLSRWPGDVFALAGRGHLFAATGDRAAALRDLRELTRLHPRSGANHWFNLAFLLEEGGQYDEAETCFRQAVELDPHLDRAWYGLGLVLIRAHRFEEAAVALKRNTELQPMSPYGWYQLARVHLERRRPDEAIQIIRHLKGFEPKVAAQLERETGLAV</sequence>
<dbReference type="PANTHER" id="PTHR45586">
    <property type="entry name" value="TPR REPEAT-CONTAINING PROTEIN PA4667"/>
    <property type="match status" value="1"/>
</dbReference>
<evidence type="ECO:0000313" key="5">
    <source>
        <dbReference type="Proteomes" id="UP000035352"/>
    </source>
</evidence>
<gene>
    <name evidence="4" type="ORF">AAW51_2328</name>
</gene>
<evidence type="ECO:0000256" key="1">
    <source>
        <dbReference type="ARBA" id="ARBA00022737"/>
    </source>
</evidence>
<dbReference type="PROSITE" id="PS50005">
    <property type="entry name" value="TPR"/>
    <property type="match status" value="2"/>
</dbReference>
<dbReference type="SMART" id="SM00028">
    <property type="entry name" value="TPR"/>
    <property type="match status" value="5"/>
</dbReference>
<dbReference type="Proteomes" id="UP000035352">
    <property type="component" value="Chromosome"/>
</dbReference>
<keyword evidence="2 3" id="KW-0802">TPR repeat</keyword>
<dbReference type="PROSITE" id="PS50293">
    <property type="entry name" value="TPR_REGION"/>
    <property type="match status" value="1"/>
</dbReference>
<proteinExistence type="predicted"/>
<dbReference type="EMBL" id="CP011371">
    <property type="protein sequence ID" value="AKJ29019.1"/>
    <property type="molecule type" value="Genomic_DNA"/>
</dbReference>
<feature type="repeat" description="TPR" evidence="3">
    <location>
        <begin position="120"/>
        <end position="153"/>
    </location>
</feature>
<protein>
    <submittedName>
        <fullName evidence="4">Pilus assembly protein PilF</fullName>
    </submittedName>
</protein>
<keyword evidence="5" id="KW-1185">Reference proteome</keyword>
<organism evidence="4 5">
    <name type="scientific">Caldimonas brevitalea</name>
    <dbReference type="NCBI Taxonomy" id="413882"/>
    <lineage>
        <taxon>Bacteria</taxon>
        <taxon>Pseudomonadati</taxon>
        <taxon>Pseudomonadota</taxon>
        <taxon>Betaproteobacteria</taxon>
        <taxon>Burkholderiales</taxon>
        <taxon>Sphaerotilaceae</taxon>
        <taxon>Caldimonas</taxon>
    </lineage>
</organism>
<evidence type="ECO:0000313" key="4">
    <source>
        <dbReference type="EMBL" id="AKJ29019.1"/>
    </source>
</evidence>
<dbReference type="STRING" id="413882.AAW51_2328"/>
<evidence type="ECO:0000256" key="2">
    <source>
        <dbReference type="ARBA" id="ARBA00022803"/>
    </source>
</evidence>
<dbReference type="AlphaFoldDB" id="A0A0G3BHV4"/>
<name>A0A0G3BHV4_9BURK</name>
<feature type="repeat" description="TPR" evidence="3">
    <location>
        <begin position="86"/>
        <end position="119"/>
    </location>
</feature>
<dbReference type="InterPro" id="IPR011990">
    <property type="entry name" value="TPR-like_helical_dom_sf"/>
</dbReference>
<dbReference type="PANTHER" id="PTHR45586:SF1">
    <property type="entry name" value="LIPOPOLYSACCHARIDE ASSEMBLY PROTEIN B"/>
    <property type="match status" value="1"/>
</dbReference>
<evidence type="ECO:0000256" key="3">
    <source>
        <dbReference type="PROSITE-ProRule" id="PRU00339"/>
    </source>
</evidence>
<dbReference type="InterPro" id="IPR051012">
    <property type="entry name" value="CellSynth/LPSAsmb/PSIAsmb"/>
</dbReference>
<dbReference type="InterPro" id="IPR019734">
    <property type="entry name" value="TPR_rpt"/>
</dbReference>
<dbReference type="Gene3D" id="1.25.40.10">
    <property type="entry name" value="Tetratricopeptide repeat domain"/>
    <property type="match status" value="1"/>
</dbReference>
<reference evidence="4 5" key="1">
    <citation type="submission" date="2015-05" db="EMBL/GenBank/DDBJ databases">
        <authorList>
            <person name="Tang B."/>
            <person name="Yu Y."/>
        </authorList>
    </citation>
    <scope>NUCLEOTIDE SEQUENCE [LARGE SCALE GENOMIC DNA]</scope>
    <source>
        <strain evidence="4 5">DSM 7029</strain>
    </source>
</reference>